<dbReference type="GO" id="GO:0006782">
    <property type="term" value="P:protoporphyrinogen IX biosynthetic process"/>
    <property type="evidence" value="ECO:0007669"/>
    <property type="project" value="TreeGrafter"/>
</dbReference>
<comment type="pathway">
    <text evidence="1">Porphyrin-containing compound metabolism; protoporphyrin-IX biosynthesis; protoporphyrinogen-IX from coproporphyrinogen-III (O2 route): step 1/1.</text>
</comment>
<evidence type="ECO:0000256" key="3">
    <source>
        <dbReference type="ARBA" id="ARBA00011738"/>
    </source>
</evidence>
<dbReference type="InterPro" id="IPR001260">
    <property type="entry name" value="Coprogen_oxidase_aer"/>
</dbReference>
<comment type="similarity">
    <text evidence="2">Belongs to the aerobic coproporphyrinogen-III oxidase family.</text>
</comment>
<evidence type="ECO:0000313" key="7">
    <source>
        <dbReference type="EMBL" id="CAG9319848.1"/>
    </source>
</evidence>
<proteinExistence type="inferred from homology"/>
<evidence type="ECO:0000256" key="2">
    <source>
        <dbReference type="ARBA" id="ARBA00010644"/>
    </source>
</evidence>
<dbReference type="Proteomes" id="UP001162131">
    <property type="component" value="Unassembled WGS sequence"/>
</dbReference>
<organism evidence="7 8">
    <name type="scientific">Blepharisma stoltei</name>
    <dbReference type="NCBI Taxonomy" id="1481888"/>
    <lineage>
        <taxon>Eukaryota</taxon>
        <taxon>Sar</taxon>
        <taxon>Alveolata</taxon>
        <taxon>Ciliophora</taxon>
        <taxon>Postciliodesmatophora</taxon>
        <taxon>Heterotrichea</taxon>
        <taxon>Heterotrichida</taxon>
        <taxon>Blepharismidae</taxon>
        <taxon>Blepharisma</taxon>
    </lineage>
</organism>
<evidence type="ECO:0000256" key="5">
    <source>
        <dbReference type="ARBA" id="ARBA00023002"/>
    </source>
</evidence>
<dbReference type="GO" id="GO:0004109">
    <property type="term" value="F:coproporphyrinogen oxidase activity"/>
    <property type="evidence" value="ECO:0007669"/>
    <property type="project" value="UniProtKB-EC"/>
</dbReference>
<dbReference type="SUPFAM" id="SSF102886">
    <property type="entry name" value="Coproporphyrinogen III oxidase"/>
    <property type="match status" value="1"/>
</dbReference>
<dbReference type="NCBIfam" id="NF003727">
    <property type="entry name" value="PRK05330.1"/>
    <property type="match status" value="1"/>
</dbReference>
<evidence type="ECO:0000256" key="1">
    <source>
        <dbReference type="ARBA" id="ARBA00005168"/>
    </source>
</evidence>
<dbReference type="Pfam" id="PF01218">
    <property type="entry name" value="Coprogen_oxidas"/>
    <property type="match status" value="1"/>
</dbReference>
<dbReference type="AlphaFoldDB" id="A0AAU9J8F0"/>
<keyword evidence="8" id="KW-1185">Reference proteome</keyword>
<dbReference type="GO" id="GO:0005737">
    <property type="term" value="C:cytoplasm"/>
    <property type="evidence" value="ECO:0007669"/>
    <property type="project" value="TreeGrafter"/>
</dbReference>
<dbReference type="PANTHER" id="PTHR10755">
    <property type="entry name" value="COPROPORPHYRINOGEN III OXIDASE, MITOCHONDRIAL"/>
    <property type="match status" value="1"/>
</dbReference>
<reference evidence="7" key="1">
    <citation type="submission" date="2021-09" db="EMBL/GenBank/DDBJ databases">
        <authorList>
            <consortium name="AG Swart"/>
            <person name="Singh M."/>
            <person name="Singh A."/>
            <person name="Seah K."/>
            <person name="Emmerich C."/>
        </authorList>
    </citation>
    <scope>NUCLEOTIDE SEQUENCE</scope>
    <source>
        <strain evidence="7">ATCC30299</strain>
    </source>
</reference>
<dbReference type="PANTHER" id="PTHR10755:SF0">
    <property type="entry name" value="OXYGEN-DEPENDENT COPROPORPHYRINOGEN-III OXIDASE, MITOCHONDRIAL"/>
    <property type="match status" value="1"/>
</dbReference>
<gene>
    <name evidence="7" type="ORF">BSTOLATCC_MIC25093</name>
</gene>
<dbReference type="EMBL" id="CAJZBQ010000024">
    <property type="protein sequence ID" value="CAG9319848.1"/>
    <property type="molecule type" value="Genomic_DNA"/>
</dbReference>
<dbReference type="PRINTS" id="PR00073">
    <property type="entry name" value="COPRGNOXDASE"/>
</dbReference>
<evidence type="ECO:0000256" key="4">
    <source>
        <dbReference type="ARBA" id="ARBA00012869"/>
    </source>
</evidence>
<protein>
    <recommendedName>
        <fullName evidence="4">coproporphyrinogen oxidase</fullName>
        <ecNumber evidence="4">1.3.3.3</ecNumber>
    </recommendedName>
</protein>
<keyword evidence="5" id="KW-0560">Oxidoreductase</keyword>
<dbReference type="InterPro" id="IPR036406">
    <property type="entry name" value="Coprogen_oxidase_aer_sf"/>
</dbReference>
<comment type="caution">
    <text evidence="7">The sequence shown here is derived from an EMBL/GenBank/DDBJ whole genome shotgun (WGS) entry which is preliminary data.</text>
</comment>
<keyword evidence="6" id="KW-0627">Porphyrin biosynthesis</keyword>
<evidence type="ECO:0000313" key="8">
    <source>
        <dbReference type="Proteomes" id="UP001162131"/>
    </source>
</evidence>
<dbReference type="EC" id="1.3.3.3" evidence="4"/>
<name>A0AAU9J8F0_9CILI</name>
<accession>A0AAU9J8F0</accession>
<sequence>MAETSFRAKAKETILEIQKKITESLEAIEGAPFLHDSWERQDHNGHGQANVLQNGRVFEKGGVNVTELELPLSPPLAKYMTDRGKNIDLARISDYKIYATGCSLVIHPRNPNCPTVHANYRYLEITLSGEVQVWWFAGGSDLTPYYLDEADCTLFHTELKNACDFASPDFYPQYKTECDNYFMITHRGFRRGIGGIFFDDVDCLDKEILREFIAKCGDAFVRSYPEIIRKHMDEPFTKEQRRWQKIRRGHYVEFNLVYDRGTKFGLVTPDANIEAVLMPCPLAARWEYKHNIAPGSPEERLMAALATPRDWVI</sequence>
<dbReference type="Gene3D" id="3.40.1500.10">
    <property type="entry name" value="Coproporphyrinogen III oxidase, aerobic"/>
    <property type="match status" value="1"/>
</dbReference>
<comment type="subunit">
    <text evidence="3">Homodimer.</text>
</comment>
<evidence type="ECO:0000256" key="6">
    <source>
        <dbReference type="ARBA" id="ARBA00023244"/>
    </source>
</evidence>
<dbReference type="PIRSF" id="PIRSF000166">
    <property type="entry name" value="Coproporphyri_ox"/>
    <property type="match status" value="1"/>
</dbReference>